<evidence type="ECO:0000256" key="5">
    <source>
        <dbReference type="ARBA" id="ARBA00022989"/>
    </source>
</evidence>
<dbReference type="AlphaFoldDB" id="A0A5H2XS14"/>
<protein>
    <submittedName>
        <fullName evidence="7">Uncharacterized protein</fullName>
    </submittedName>
</protein>
<reference evidence="7" key="1">
    <citation type="journal article" date="2019" name="Science">
        <title>Mutation of a bHLH transcription factor allowed almond domestication.</title>
        <authorList>
            <person name="Sanchez-Perez R."/>
            <person name="Pavan S."/>
            <person name="Mazzeo R."/>
            <person name="Moldovan C."/>
            <person name="Aiese Cigliano R."/>
            <person name="Del Cueto J."/>
            <person name="Ricciardi F."/>
            <person name="Lotti C."/>
            <person name="Ricciardi L."/>
            <person name="Dicenta F."/>
            <person name="Lopez-Marques R.L."/>
            <person name="Lindberg Moller B."/>
        </authorList>
    </citation>
    <scope>NUCLEOTIDE SEQUENCE</scope>
</reference>
<keyword evidence="3" id="KW-0812">Transmembrane</keyword>
<evidence type="ECO:0000256" key="6">
    <source>
        <dbReference type="ARBA" id="ARBA00023136"/>
    </source>
</evidence>
<dbReference type="GO" id="GO:0070765">
    <property type="term" value="C:gamma-secretase complex"/>
    <property type="evidence" value="ECO:0007669"/>
    <property type="project" value="TreeGrafter"/>
</dbReference>
<sequence>MDVLRSAVGLTVFTVLLASWAFTFVIGGERLFGHVWDQLVMYNLADRLGLTETMQIVTPQTARAMI</sequence>
<accession>A0A5H2XS14</accession>
<dbReference type="PANTHER" id="PTHR16318">
    <property type="entry name" value="GAMMA-SECRETASE SUBUNIT PEN-2"/>
    <property type="match status" value="1"/>
</dbReference>
<dbReference type="Pfam" id="PF10251">
    <property type="entry name" value="PEN-2"/>
    <property type="match status" value="1"/>
</dbReference>
<gene>
    <name evidence="7" type="ORF">Prudu_1083S000900</name>
</gene>
<evidence type="ECO:0000256" key="1">
    <source>
        <dbReference type="ARBA" id="ARBA00004141"/>
    </source>
</evidence>
<proteinExistence type="inferred from homology"/>
<dbReference type="PANTHER" id="PTHR16318:SF0">
    <property type="entry name" value="GAMMA-SECRETASE SUBUNIT PEN-2"/>
    <property type="match status" value="1"/>
</dbReference>
<dbReference type="InterPro" id="IPR019379">
    <property type="entry name" value="Gamma_Secretase_Asp_P_PEN2"/>
</dbReference>
<keyword evidence="6" id="KW-0472">Membrane</keyword>
<keyword evidence="5" id="KW-1133">Transmembrane helix</keyword>
<dbReference type="GO" id="GO:0007219">
    <property type="term" value="P:Notch signaling pathway"/>
    <property type="evidence" value="ECO:0007669"/>
    <property type="project" value="UniProtKB-KW"/>
</dbReference>
<dbReference type="EMBL" id="AP021420">
    <property type="protein sequence ID" value="BBN69662.1"/>
    <property type="molecule type" value="Genomic_DNA"/>
</dbReference>
<comment type="similarity">
    <text evidence="2">Belongs to the PEN-2 family.</text>
</comment>
<evidence type="ECO:0000256" key="4">
    <source>
        <dbReference type="ARBA" id="ARBA00022976"/>
    </source>
</evidence>
<evidence type="ECO:0000256" key="3">
    <source>
        <dbReference type="ARBA" id="ARBA00022692"/>
    </source>
</evidence>
<organism evidence="7">
    <name type="scientific">Prunus dulcis</name>
    <name type="common">Almond</name>
    <name type="synonym">Amygdalus dulcis</name>
    <dbReference type="NCBI Taxonomy" id="3755"/>
    <lineage>
        <taxon>Eukaryota</taxon>
        <taxon>Viridiplantae</taxon>
        <taxon>Streptophyta</taxon>
        <taxon>Embryophyta</taxon>
        <taxon>Tracheophyta</taxon>
        <taxon>Spermatophyta</taxon>
        <taxon>Magnoliopsida</taxon>
        <taxon>eudicotyledons</taxon>
        <taxon>Gunneridae</taxon>
        <taxon>Pentapetalae</taxon>
        <taxon>rosids</taxon>
        <taxon>fabids</taxon>
        <taxon>Rosales</taxon>
        <taxon>Rosaceae</taxon>
        <taxon>Amygdaloideae</taxon>
        <taxon>Amygdaleae</taxon>
        <taxon>Prunus</taxon>
    </lineage>
</organism>
<name>A0A5H2XS14_PRUDU</name>
<keyword evidence="4" id="KW-0914">Notch signaling pathway</keyword>
<comment type="subcellular location">
    <subcellularLocation>
        <location evidence="1">Membrane</location>
        <topology evidence="1">Multi-pass membrane protein</topology>
    </subcellularLocation>
</comment>
<evidence type="ECO:0000256" key="2">
    <source>
        <dbReference type="ARBA" id="ARBA00009607"/>
    </source>
</evidence>
<evidence type="ECO:0000313" key="7">
    <source>
        <dbReference type="EMBL" id="BBN69662.1"/>
    </source>
</evidence>